<sequence length="59" mass="6553">MFSELNLVQGLTASQYLSPSLPFCLRFNVGLQRETSYTNAAKLDTEPVANSYSDGIHTR</sequence>
<proteinExistence type="predicted"/>
<name>A0A5C6ERI3_9BACT</name>
<evidence type="ECO:0000313" key="2">
    <source>
        <dbReference type="Proteomes" id="UP000317977"/>
    </source>
</evidence>
<organism evidence="1 2">
    <name type="scientific">Rubripirellula reticaptiva</name>
    <dbReference type="NCBI Taxonomy" id="2528013"/>
    <lineage>
        <taxon>Bacteria</taxon>
        <taxon>Pseudomonadati</taxon>
        <taxon>Planctomycetota</taxon>
        <taxon>Planctomycetia</taxon>
        <taxon>Pirellulales</taxon>
        <taxon>Pirellulaceae</taxon>
        <taxon>Rubripirellula</taxon>
    </lineage>
</organism>
<comment type="caution">
    <text evidence="1">The sequence shown here is derived from an EMBL/GenBank/DDBJ whole genome shotgun (WGS) entry which is preliminary data.</text>
</comment>
<reference evidence="1 2" key="1">
    <citation type="submission" date="2019-02" db="EMBL/GenBank/DDBJ databases">
        <title>Deep-cultivation of Planctomycetes and their phenomic and genomic characterization uncovers novel biology.</title>
        <authorList>
            <person name="Wiegand S."/>
            <person name="Jogler M."/>
            <person name="Boedeker C."/>
            <person name="Pinto D."/>
            <person name="Vollmers J."/>
            <person name="Rivas-Marin E."/>
            <person name="Kohn T."/>
            <person name="Peeters S.H."/>
            <person name="Heuer A."/>
            <person name="Rast P."/>
            <person name="Oberbeckmann S."/>
            <person name="Bunk B."/>
            <person name="Jeske O."/>
            <person name="Meyerdierks A."/>
            <person name="Storesund J.E."/>
            <person name="Kallscheuer N."/>
            <person name="Luecker S."/>
            <person name="Lage O.M."/>
            <person name="Pohl T."/>
            <person name="Merkel B.J."/>
            <person name="Hornburger P."/>
            <person name="Mueller R.-W."/>
            <person name="Bruemmer F."/>
            <person name="Labrenz M."/>
            <person name="Spormann A.M."/>
            <person name="Op Den Camp H."/>
            <person name="Overmann J."/>
            <person name="Amann R."/>
            <person name="Jetten M.S.M."/>
            <person name="Mascher T."/>
            <person name="Medema M.H."/>
            <person name="Devos D.P."/>
            <person name="Kaster A.-K."/>
            <person name="Ovreas L."/>
            <person name="Rohde M."/>
            <person name="Galperin M.Y."/>
            <person name="Jogler C."/>
        </authorList>
    </citation>
    <scope>NUCLEOTIDE SEQUENCE [LARGE SCALE GENOMIC DNA]</scope>
    <source>
        <strain evidence="1 2">Poly59</strain>
    </source>
</reference>
<dbReference type="EMBL" id="SJPX01000003">
    <property type="protein sequence ID" value="TWU51548.1"/>
    <property type="molecule type" value="Genomic_DNA"/>
</dbReference>
<dbReference type="Proteomes" id="UP000317977">
    <property type="component" value="Unassembled WGS sequence"/>
</dbReference>
<accession>A0A5C6ERI3</accession>
<evidence type="ECO:0000313" key="1">
    <source>
        <dbReference type="EMBL" id="TWU51548.1"/>
    </source>
</evidence>
<dbReference type="AlphaFoldDB" id="A0A5C6ERI3"/>
<gene>
    <name evidence="1" type="ORF">Poly59_31400</name>
</gene>
<protein>
    <submittedName>
        <fullName evidence="1">Uncharacterized protein</fullName>
    </submittedName>
</protein>
<keyword evidence="2" id="KW-1185">Reference proteome</keyword>